<accession>A0ABS0BU28</accession>
<keyword evidence="1" id="KW-0732">Signal</keyword>
<reference evidence="2 3" key="2">
    <citation type="submission" date="2020-11" db="EMBL/GenBank/DDBJ databases">
        <title>Sulfur oxidizing isolate from Hospital Hole Sinkhole.</title>
        <authorList>
            <person name="Scott K.M."/>
        </authorList>
    </citation>
    <scope>NUCLEOTIDE SEQUENCE [LARGE SCALE GENOMIC DNA]</scope>
    <source>
        <strain evidence="2 3">HH1</strain>
    </source>
</reference>
<comment type="caution">
    <text evidence="2">The sequence shown here is derived from an EMBL/GenBank/DDBJ whole genome shotgun (WGS) entry which is preliminary data.</text>
</comment>
<evidence type="ECO:0000256" key="1">
    <source>
        <dbReference type="SAM" id="SignalP"/>
    </source>
</evidence>
<reference evidence="2 3" key="1">
    <citation type="submission" date="2020-06" db="EMBL/GenBank/DDBJ databases">
        <authorList>
            <person name="Scott K."/>
        </authorList>
    </citation>
    <scope>NUCLEOTIDE SEQUENCE [LARGE SCALE GENOMIC DNA]</scope>
    <source>
        <strain evidence="2 3">HH1</strain>
    </source>
</reference>
<dbReference type="EMBL" id="JACBGI020000003">
    <property type="protein sequence ID" value="MBF6057343.1"/>
    <property type="molecule type" value="Genomic_DNA"/>
</dbReference>
<name>A0ABS0BU28_9GAMM</name>
<evidence type="ECO:0000313" key="2">
    <source>
        <dbReference type="EMBL" id="MBF6057343.1"/>
    </source>
</evidence>
<feature type="signal peptide" evidence="1">
    <location>
        <begin position="1"/>
        <end position="20"/>
    </location>
</feature>
<dbReference type="RefSeq" id="WP_185977494.1">
    <property type="nucleotide sequence ID" value="NZ_JACBGI020000003.1"/>
</dbReference>
<dbReference type="Gene3D" id="1.20.120.1490">
    <property type="match status" value="1"/>
</dbReference>
<keyword evidence="3" id="KW-1185">Reference proteome</keyword>
<organism evidence="2 3">
    <name type="scientific">Thiomicrorhabdus heinhorstiae</name>
    <dbReference type="NCBI Taxonomy" id="2748010"/>
    <lineage>
        <taxon>Bacteria</taxon>
        <taxon>Pseudomonadati</taxon>
        <taxon>Pseudomonadota</taxon>
        <taxon>Gammaproteobacteria</taxon>
        <taxon>Thiotrichales</taxon>
        <taxon>Piscirickettsiaceae</taxon>
        <taxon>Thiomicrorhabdus</taxon>
    </lineage>
</organism>
<dbReference type="Proteomes" id="UP001193680">
    <property type="component" value="Unassembled WGS sequence"/>
</dbReference>
<proteinExistence type="predicted"/>
<evidence type="ECO:0000313" key="3">
    <source>
        <dbReference type="Proteomes" id="UP001193680"/>
    </source>
</evidence>
<feature type="chain" id="PRO_5047249812" description="Periplasmic heavy metal sensor" evidence="1">
    <location>
        <begin position="21"/>
        <end position="151"/>
    </location>
</feature>
<gene>
    <name evidence="2" type="ORF">H8792_003220</name>
</gene>
<sequence>MKLKIFLISLICLLPFTTQADGHKHHLGLANYALLLGKSLPHLMKPVMQNQQQLNLTPQQKQQLKQLREQMAPKIHSGLEKAKKLEQQISTAILLEHKNVPALNPQLEELQTQKWQNTQNLIKAVGQIQTILNTQQYAQLMQILNNKTAEK</sequence>
<protein>
    <recommendedName>
        <fullName evidence="4">Periplasmic heavy metal sensor</fullName>
    </recommendedName>
</protein>
<evidence type="ECO:0008006" key="4">
    <source>
        <dbReference type="Google" id="ProtNLM"/>
    </source>
</evidence>